<proteinExistence type="predicted"/>
<dbReference type="EMBL" id="MU275848">
    <property type="protein sequence ID" value="KAI0052053.1"/>
    <property type="molecule type" value="Genomic_DNA"/>
</dbReference>
<protein>
    <submittedName>
        <fullName evidence="1">Uncharacterized protein</fullName>
    </submittedName>
</protein>
<sequence length="79" mass="9046">MTRTLGAIPPAPIVTAYLPVSFCLLSMRLSRSDIMPSNLKCTIIHSLRWKTFRTFRDHQWRRPVAFLVSQHFNIDGAGC</sequence>
<dbReference type="Proteomes" id="UP000814033">
    <property type="component" value="Unassembled WGS sequence"/>
</dbReference>
<keyword evidence="2" id="KW-1185">Reference proteome</keyword>
<evidence type="ECO:0000313" key="2">
    <source>
        <dbReference type="Proteomes" id="UP000814033"/>
    </source>
</evidence>
<name>A0ACB8S7D0_9AGAM</name>
<accession>A0ACB8S7D0</accession>
<comment type="caution">
    <text evidence="1">The sequence shown here is derived from an EMBL/GenBank/DDBJ whole genome shotgun (WGS) entry which is preliminary data.</text>
</comment>
<reference evidence="1" key="1">
    <citation type="submission" date="2021-02" db="EMBL/GenBank/DDBJ databases">
        <authorList>
            <consortium name="DOE Joint Genome Institute"/>
            <person name="Ahrendt S."/>
            <person name="Looney B.P."/>
            <person name="Miyauchi S."/>
            <person name="Morin E."/>
            <person name="Drula E."/>
            <person name="Courty P.E."/>
            <person name="Chicoki N."/>
            <person name="Fauchery L."/>
            <person name="Kohler A."/>
            <person name="Kuo A."/>
            <person name="Labutti K."/>
            <person name="Pangilinan J."/>
            <person name="Lipzen A."/>
            <person name="Riley R."/>
            <person name="Andreopoulos W."/>
            <person name="He G."/>
            <person name="Johnson J."/>
            <person name="Barry K.W."/>
            <person name="Grigoriev I.V."/>
            <person name="Nagy L."/>
            <person name="Hibbett D."/>
            <person name="Henrissat B."/>
            <person name="Matheny P.B."/>
            <person name="Labbe J."/>
            <person name="Martin F."/>
        </authorList>
    </citation>
    <scope>NUCLEOTIDE SEQUENCE</scope>
    <source>
        <strain evidence="1">FP105234-sp</strain>
    </source>
</reference>
<organism evidence="1 2">
    <name type="scientific">Auriscalpium vulgare</name>
    <dbReference type="NCBI Taxonomy" id="40419"/>
    <lineage>
        <taxon>Eukaryota</taxon>
        <taxon>Fungi</taxon>
        <taxon>Dikarya</taxon>
        <taxon>Basidiomycota</taxon>
        <taxon>Agaricomycotina</taxon>
        <taxon>Agaricomycetes</taxon>
        <taxon>Russulales</taxon>
        <taxon>Auriscalpiaceae</taxon>
        <taxon>Auriscalpium</taxon>
    </lineage>
</organism>
<gene>
    <name evidence="1" type="ORF">FA95DRAFT_115033</name>
</gene>
<evidence type="ECO:0000313" key="1">
    <source>
        <dbReference type="EMBL" id="KAI0052053.1"/>
    </source>
</evidence>
<reference evidence="1" key="2">
    <citation type="journal article" date="2022" name="New Phytol.">
        <title>Evolutionary transition to the ectomycorrhizal habit in the genomes of a hyperdiverse lineage of mushroom-forming fungi.</title>
        <authorList>
            <person name="Looney B."/>
            <person name="Miyauchi S."/>
            <person name="Morin E."/>
            <person name="Drula E."/>
            <person name="Courty P.E."/>
            <person name="Kohler A."/>
            <person name="Kuo A."/>
            <person name="LaButti K."/>
            <person name="Pangilinan J."/>
            <person name="Lipzen A."/>
            <person name="Riley R."/>
            <person name="Andreopoulos W."/>
            <person name="He G."/>
            <person name="Johnson J."/>
            <person name="Nolan M."/>
            <person name="Tritt A."/>
            <person name="Barry K.W."/>
            <person name="Grigoriev I.V."/>
            <person name="Nagy L.G."/>
            <person name="Hibbett D."/>
            <person name="Henrissat B."/>
            <person name="Matheny P.B."/>
            <person name="Labbe J."/>
            <person name="Martin F.M."/>
        </authorList>
    </citation>
    <scope>NUCLEOTIDE SEQUENCE</scope>
    <source>
        <strain evidence="1">FP105234-sp</strain>
    </source>
</reference>